<gene>
    <name evidence="1" type="ORF">QLX08_002404</name>
</gene>
<reference evidence="1 2" key="1">
    <citation type="submission" date="2024-05" db="EMBL/GenBank/DDBJ databases">
        <title>The nuclear and mitochondrial genome assemblies of Tetragonisca angustula (Apidae: Meliponini), a tiny yet remarkable pollinator in the Neotropics.</title>
        <authorList>
            <person name="Ferrari R."/>
            <person name="Ricardo P.C."/>
            <person name="Dias F.C."/>
            <person name="Araujo N.S."/>
            <person name="Soares D.O."/>
            <person name="Zhou Q.-S."/>
            <person name="Zhu C.-D."/>
            <person name="Coutinho L."/>
            <person name="Airas M.C."/>
            <person name="Batista T.M."/>
        </authorList>
    </citation>
    <scope>NUCLEOTIDE SEQUENCE [LARGE SCALE GENOMIC DNA]</scope>
    <source>
        <strain evidence="1">ASF017062</strain>
        <tissue evidence="1">Abdomen</tissue>
    </source>
</reference>
<organism evidence="1 2">
    <name type="scientific">Tetragonisca angustula</name>
    <dbReference type="NCBI Taxonomy" id="166442"/>
    <lineage>
        <taxon>Eukaryota</taxon>
        <taxon>Metazoa</taxon>
        <taxon>Ecdysozoa</taxon>
        <taxon>Arthropoda</taxon>
        <taxon>Hexapoda</taxon>
        <taxon>Insecta</taxon>
        <taxon>Pterygota</taxon>
        <taxon>Neoptera</taxon>
        <taxon>Endopterygota</taxon>
        <taxon>Hymenoptera</taxon>
        <taxon>Apocrita</taxon>
        <taxon>Aculeata</taxon>
        <taxon>Apoidea</taxon>
        <taxon>Anthophila</taxon>
        <taxon>Apidae</taxon>
        <taxon>Tetragonisca</taxon>
    </lineage>
</organism>
<accession>A0AAW1AD36</accession>
<evidence type="ECO:0000313" key="2">
    <source>
        <dbReference type="Proteomes" id="UP001432146"/>
    </source>
</evidence>
<dbReference type="AlphaFoldDB" id="A0AAW1AD36"/>
<name>A0AAW1AD36_9HYME</name>
<dbReference type="Proteomes" id="UP001432146">
    <property type="component" value="Unassembled WGS sequence"/>
</dbReference>
<sequence length="137" mass="15677">MVQLGLSEGIVNICLVIVIGGRLWGSCVSPKGGNTFPGVNSEQRNGSWRHHRINIDSDEVCLMAPGIATTRLFVVEMILKFFRAKKDLCMYSISERFKYLNKYLEFVKLIGYQDVYFFVNRRIRLGHCNALRVVKSD</sequence>
<evidence type="ECO:0000313" key="1">
    <source>
        <dbReference type="EMBL" id="KAK9307244.1"/>
    </source>
</evidence>
<protein>
    <submittedName>
        <fullName evidence="1">Uncharacterized protein</fullName>
    </submittedName>
</protein>
<dbReference type="EMBL" id="JAWNGG020000032">
    <property type="protein sequence ID" value="KAK9307244.1"/>
    <property type="molecule type" value="Genomic_DNA"/>
</dbReference>
<comment type="caution">
    <text evidence="1">The sequence shown here is derived from an EMBL/GenBank/DDBJ whole genome shotgun (WGS) entry which is preliminary data.</text>
</comment>
<keyword evidence="2" id="KW-1185">Reference proteome</keyword>
<proteinExistence type="predicted"/>